<protein>
    <recommendedName>
        <fullName evidence="4">Ribosome production factor 2 homolog</fullName>
    </recommendedName>
    <alternativeName>
        <fullName evidence="4">Ribosome biogenesis protein RPF2 homolog</fullName>
    </alternativeName>
</protein>
<dbReference type="PANTHER" id="PTHR12728">
    <property type="entry name" value="BRIX DOMAIN CONTAINING PROTEIN"/>
    <property type="match status" value="1"/>
</dbReference>
<keyword evidence="3 4" id="KW-0539">Nucleus</keyword>
<dbReference type="Proteomes" id="UP000247409">
    <property type="component" value="Unassembled WGS sequence"/>
</dbReference>
<dbReference type="AlphaFoldDB" id="A0A2V3IZ14"/>
<dbReference type="PROSITE" id="PS50833">
    <property type="entry name" value="BRIX"/>
    <property type="match status" value="1"/>
</dbReference>
<evidence type="ECO:0000259" key="6">
    <source>
        <dbReference type="PROSITE" id="PS50833"/>
    </source>
</evidence>
<feature type="region of interest" description="Disordered" evidence="5">
    <location>
        <begin position="306"/>
        <end position="356"/>
    </location>
</feature>
<name>A0A2V3IZ14_9FLOR</name>
<keyword evidence="8" id="KW-1185">Reference proteome</keyword>
<feature type="region of interest" description="Disordered" evidence="5">
    <location>
        <begin position="1"/>
        <end position="27"/>
    </location>
</feature>
<evidence type="ECO:0000256" key="3">
    <source>
        <dbReference type="ARBA" id="ARBA00023242"/>
    </source>
</evidence>
<dbReference type="STRING" id="448386.A0A2V3IZ14"/>
<dbReference type="GO" id="GO:0000463">
    <property type="term" value="P:maturation of LSU-rRNA from tricistronic rRNA transcript (SSU-rRNA, 5.8S rRNA, LSU-rRNA)"/>
    <property type="evidence" value="ECO:0007669"/>
    <property type="project" value="TreeGrafter"/>
</dbReference>
<dbReference type="Pfam" id="PF04427">
    <property type="entry name" value="Brix"/>
    <property type="match status" value="1"/>
</dbReference>
<comment type="similarity">
    <text evidence="2 4">Belongs to the RPF2 family.</text>
</comment>
<reference evidence="7 8" key="1">
    <citation type="journal article" date="2018" name="Mol. Biol. Evol.">
        <title>Analysis of the draft genome of the red seaweed Gracilariopsis chorda provides insights into genome size evolution in Rhodophyta.</title>
        <authorList>
            <person name="Lee J."/>
            <person name="Yang E.C."/>
            <person name="Graf L."/>
            <person name="Yang J.H."/>
            <person name="Qiu H."/>
            <person name="Zel Zion U."/>
            <person name="Chan C.X."/>
            <person name="Stephens T.G."/>
            <person name="Weber A.P.M."/>
            <person name="Boo G.H."/>
            <person name="Boo S.M."/>
            <person name="Kim K.M."/>
            <person name="Shin Y."/>
            <person name="Jung M."/>
            <person name="Lee S.J."/>
            <person name="Yim H.S."/>
            <person name="Lee J.H."/>
            <person name="Bhattacharya D."/>
            <person name="Yoon H.S."/>
        </authorList>
    </citation>
    <scope>NUCLEOTIDE SEQUENCE [LARGE SCALE GENOMIC DNA]</scope>
    <source>
        <strain evidence="7 8">SKKU-2015</strain>
        <tissue evidence="7">Whole body</tissue>
    </source>
</reference>
<comment type="caution">
    <text evidence="7">The sequence shown here is derived from an EMBL/GenBank/DDBJ whole genome shotgun (WGS) entry which is preliminary data.</text>
</comment>
<dbReference type="EMBL" id="NBIV01000025">
    <property type="protein sequence ID" value="PXF47402.1"/>
    <property type="molecule type" value="Genomic_DNA"/>
</dbReference>
<dbReference type="GO" id="GO:0019843">
    <property type="term" value="F:rRNA binding"/>
    <property type="evidence" value="ECO:0007669"/>
    <property type="project" value="UniProtKB-UniRule"/>
</dbReference>
<feature type="compositionally biased region" description="Basic residues" evidence="5">
    <location>
        <begin position="346"/>
        <end position="356"/>
    </location>
</feature>
<dbReference type="OrthoDB" id="407658at2759"/>
<dbReference type="InterPro" id="IPR039770">
    <property type="entry name" value="Rpf2"/>
</dbReference>
<evidence type="ECO:0000313" key="8">
    <source>
        <dbReference type="Proteomes" id="UP000247409"/>
    </source>
</evidence>
<evidence type="ECO:0000256" key="5">
    <source>
        <dbReference type="SAM" id="MobiDB-lite"/>
    </source>
</evidence>
<evidence type="ECO:0000256" key="1">
    <source>
        <dbReference type="ARBA" id="ARBA00004604"/>
    </source>
</evidence>
<gene>
    <name evidence="7" type="ORF">BWQ96_02882</name>
</gene>
<dbReference type="SMART" id="SM00879">
    <property type="entry name" value="Brix"/>
    <property type="match status" value="1"/>
</dbReference>
<comment type="subcellular location">
    <subcellularLocation>
        <location evidence="1 4">Nucleus</location>
        <location evidence="1 4">Nucleolus</location>
    </subcellularLocation>
</comment>
<sequence>MGKKYDHSNVVSRAKTGAGRRAIESRTPKAVEAPKSLLALKGHATSSLCNAVLNDLCLLKKPLCKKLHRKNDLLPFEAGGEAHLENLARLNDCSLFTVVNHNKKRPHNIVFGRTFGFRILDMLEFGITNYKPLSQFRGLRSAPGSKPLLLFNGDDYGATETTRALRSLFLDVFRGGMPRNMSTNNERDDVVALDLAGVDRVIIFTLRGEKKVLFRQYAVELRKKKDSRLPGVVLKEAGPSFDLELRRSRLASDAMLTEAMKKPRDPAFVRKVKNVSRDNMGDKKGRIHLGKQDLNKLALARMKGLDKRHRTGDESRSEHPVVQGGEEETQIGQQVKNEQSEETQRHTKRRKLDTAT</sequence>
<dbReference type="GO" id="GO:0005730">
    <property type="term" value="C:nucleolus"/>
    <property type="evidence" value="ECO:0007669"/>
    <property type="project" value="UniProtKB-SubCell"/>
</dbReference>
<accession>A0A2V3IZ14</accession>
<organism evidence="7 8">
    <name type="scientific">Gracilariopsis chorda</name>
    <dbReference type="NCBI Taxonomy" id="448386"/>
    <lineage>
        <taxon>Eukaryota</taxon>
        <taxon>Rhodophyta</taxon>
        <taxon>Florideophyceae</taxon>
        <taxon>Rhodymeniophycidae</taxon>
        <taxon>Gracilariales</taxon>
        <taxon>Gracilariaceae</taxon>
        <taxon>Gracilariopsis</taxon>
    </lineage>
</organism>
<dbReference type="PANTHER" id="PTHR12728:SF0">
    <property type="entry name" value="RIBOSOME PRODUCTION FACTOR 2 HOMOLOG"/>
    <property type="match status" value="1"/>
</dbReference>
<dbReference type="InterPro" id="IPR007109">
    <property type="entry name" value="Brix"/>
</dbReference>
<evidence type="ECO:0000313" key="7">
    <source>
        <dbReference type="EMBL" id="PXF47402.1"/>
    </source>
</evidence>
<evidence type="ECO:0000256" key="2">
    <source>
        <dbReference type="ARBA" id="ARBA00010782"/>
    </source>
</evidence>
<dbReference type="GO" id="GO:0000027">
    <property type="term" value="P:ribosomal large subunit assembly"/>
    <property type="evidence" value="ECO:0007669"/>
    <property type="project" value="InterPro"/>
</dbReference>
<proteinExistence type="inferred from homology"/>
<feature type="domain" description="Brix" evidence="6">
    <location>
        <begin position="35"/>
        <end position="254"/>
    </location>
</feature>
<evidence type="ECO:0000256" key="4">
    <source>
        <dbReference type="RuleBase" id="RU367086"/>
    </source>
</evidence>